<dbReference type="EMBL" id="BCSZ01000012">
    <property type="protein sequence ID" value="GAT01230.1"/>
    <property type="molecule type" value="Genomic_DNA"/>
</dbReference>
<evidence type="ECO:0000313" key="4">
    <source>
        <dbReference type="Proteomes" id="UP000069705"/>
    </source>
</evidence>
<dbReference type="InterPro" id="IPR050090">
    <property type="entry name" value="Tyrosine_recombinase_XerCD"/>
</dbReference>
<keyword evidence="1" id="KW-0233">DNA recombination</keyword>
<gene>
    <name evidence="3" type="ORF">RMCFA_1344</name>
</gene>
<proteinExistence type="predicted"/>
<accession>A0A100WNM2</accession>
<comment type="caution">
    <text evidence="3">The sequence shown here is derived from an EMBL/GenBank/DDBJ whole genome shotgun (WGS) entry which is preliminary data.</text>
</comment>
<dbReference type="PANTHER" id="PTHR30349">
    <property type="entry name" value="PHAGE INTEGRASE-RELATED"/>
    <property type="match status" value="1"/>
</dbReference>
<protein>
    <submittedName>
        <fullName evidence="3">Integrase family protein</fullName>
    </submittedName>
</protein>
<evidence type="ECO:0000259" key="2">
    <source>
        <dbReference type="PROSITE" id="PS51898"/>
    </source>
</evidence>
<organism evidence="3 4">
    <name type="scientific">Mycolicibacterium fortuitum subsp. acetamidolyticum</name>
    <dbReference type="NCBI Taxonomy" id="144550"/>
    <lineage>
        <taxon>Bacteria</taxon>
        <taxon>Bacillati</taxon>
        <taxon>Actinomycetota</taxon>
        <taxon>Actinomycetes</taxon>
        <taxon>Mycobacteriales</taxon>
        <taxon>Mycobacteriaceae</taxon>
        <taxon>Mycolicibacterium</taxon>
    </lineage>
</organism>
<dbReference type="GO" id="GO:0006310">
    <property type="term" value="P:DNA recombination"/>
    <property type="evidence" value="ECO:0007669"/>
    <property type="project" value="UniProtKB-KW"/>
</dbReference>
<name>A0A100WNM2_MYCFO</name>
<feature type="domain" description="Tyr recombinase" evidence="2">
    <location>
        <begin position="454"/>
        <end position="668"/>
    </location>
</feature>
<reference evidence="4" key="2">
    <citation type="submission" date="2016-02" db="EMBL/GenBank/DDBJ databases">
        <title>Draft genome sequence of five rapidly growing Mycobacterium species.</title>
        <authorList>
            <person name="Katahira K."/>
            <person name="Gotou Y."/>
            <person name="Iida K."/>
            <person name="Ogura Y."/>
            <person name="Hayashi T."/>
        </authorList>
    </citation>
    <scope>NUCLEOTIDE SEQUENCE [LARGE SCALE GENOMIC DNA]</scope>
    <source>
        <strain evidence="4">JCM6368</strain>
    </source>
</reference>
<dbReference type="InterPro" id="IPR011010">
    <property type="entry name" value="DNA_brk_join_enz"/>
</dbReference>
<evidence type="ECO:0000313" key="3">
    <source>
        <dbReference type="EMBL" id="GAT01230.1"/>
    </source>
</evidence>
<dbReference type="PANTHER" id="PTHR30349:SF64">
    <property type="entry name" value="PROPHAGE INTEGRASE INTD-RELATED"/>
    <property type="match status" value="1"/>
</dbReference>
<dbReference type="RefSeq" id="WP_061262832.1">
    <property type="nucleotide sequence ID" value="NZ_BCSZ01000012.1"/>
</dbReference>
<dbReference type="SUPFAM" id="SSF56349">
    <property type="entry name" value="DNA breaking-rejoining enzymes"/>
    <property type="match status" value="1"/>
</dbReference>
<dbReference type="InterPro" id="IPR002104">
    <property type="entry name" value="Integrase_catalytic"/>
</dbReference>
<dbReference type="Gene3D" id="1.10.443.10">
    <property type="entry name" value="Intergrase catalytic core"/>
    <property type="match status" value="1"/>
</dbReference>
<dbReference type="GO" id="GO:0015074">
    <property type="term" value="P:DNA integration"/>
    <property type="evidence" value="ECO:0007669"/>
    <property type="project" value="InterPro"/>
</dbReference>
<sequence>MTRPSTTKRHPQIALPQLLKSRSNHPLSPINDLAAAEVLDLLPTLPGWPGSDRQRVAAKYRRGADRILTWLDQNRGSGWQERWESANGDDKTWMDTLVSEDWRLEKTIRDELFTGLRFLMCIRAIRPGYNFFHGNRLAGFYDGIQQNLEPTRFRRLDTIGHELGMSGKQINDGKKTLVRLTLHTGSNLQAITEQDFFELRDHYLRVGATIPHGSGQAWDLLAAQGVIKRSQPLTAVVRRHGQRPTADLVDSYRLRNRAVRDVLVRYLDHRRPSMDYASLRGLTTRLAKLFWADLERHNPGIDSLHLSPEVAAAWKQRVQVITAADGSTHPRRDYLPLLVSVRAFYLDIHEWALEDASWAPWAVPCPIRRGETDGMVKLKKNAVASSHQRVRERLPHLDRIIDTAEAFREETTALLALAENTQPEDCFEHGGVRYQRLQRFKTRRAARHMGGFALPIKRLDNDEVRDIARDEDDGFWSWAIIETLHHTGIRLEELLEITHLALVQYQLPDTGELMPLLQIVPSKNAEERLLLVSPELANILAAVISRVRGQNNGTIPAIARYDPYERIEGPPLPHLFQRTSPRTWRTTVLSIQTVYGLLQGAVRRAGITDNAGKPLHYTPHDFRRMFATEAVTGGLPIHIAAKILGHANLSTTQHYLAVFQDDMIRSYRAFLDRRRRVRPEAEYREPTDDEWREFHQHFHERKLELGTCGRPYGTPCQHEHACIRCPVLRVDPKQRGRLVEIIDSLNERIKEARMNGWLGEVQGLQTSLDAAAKKLVALDRTLAHASRAATDRTDLGVPTFMRPR</sequence>
<reference evidence="3 4" key="1">
    <citation type="journal article" date="2016" name="Genome Announc.">
        <title>Draft Genome Sequences of Five Rapidly Growing Mycobacterium Species, M. thermoresistibile, M. fortuitum subsp. acetamidolyticum, M. canariasense, M. brisbanense, and M. novocastrense.</title>
        <authorList>
            <person name="Katahira K."/>
            <person name="Ogura Y."/>
            <person name="Gotoh Y."/>
            <person name="Hayashi T."/>
        </authorList>
    </citation>
    <scope>NUCLEOTIDE SEQUENCE [LARGE SCALE GENOMIC DNA]</scope>
    <source>
        <strain evidence="3 4">JCM6368</strain>
    </source>
</reference>
<dbReference type="Pfam" id="PF00589">
    <property type="entry name" value="Phage_integrase"/>
    <property type="match status" value="1"/>
</dbReference>
<evidence type="ECO:0000256" key="1">
    <source>
        <dbReference type="ARBA" id="ARBA00023172"/>
    </source>
</evidence>
<dbReference type="AlphaFoldDB" id="A0A100WNM2"/>
<dbReference type="PROSITE" id="PS51898">
    <property type="entry name" value="TYR_RECOMBINASE"/>
    <property type="match status" value="1"/>
</dbReference>
<dbReference type="InterPro" id="IPR013762">
    <property type="entry name" value="Integrase-like_cat_sf"/>
</dbReference>
<dbReference type="Proteomes" id="UP000069705">
    <property type="component" value="Unassembled WGS sequence"/>
</dbReference>
<dbReference type="GO" id="GO:0003677">
    <property type="term" value="F:DNA binding"/>
    <property type="evidence" value="ECO:0007669"/>
    <property type="project" value="InterPro"/>
</dbReference>
<dbReference type="CDD" id="cd00397">
    <property type="entry name" value="DNA_BRE_C"/>
    <property type="match status" value="1"/>
</dbReference>